<dbReference type="Gene3D" id="3.40.1190.20">
    <property type="match status" value="1"/>
</dbReference>
<evidence type="ECO:0000256" key="5">
    <source>
        <dbReference type="ARBA" id="ARBA00023295"/>
    </source>
</evidence>
<dbReference type="Gene3D" id="3.40.1790.10">
    <property type="entry name" value="Indigoidine synthase domain"/>
    <property type="match status" value="1"/>
</dbReference>
<organism evidence="7 8">
    <name type="scientific">Limnochorda pilosa</name>
    <dbReference type="NCBI Taxonomy" id="1555112"/>
    <lineage>
        <taxon>Bacteria</taxon>
        <taxon>Bacillati</taxon>
        <taxon>Bacillota</taxon>
        <taxon>Limnochordia</taxon>
        <taxon>Limnochordales</taxon>
        <taxon>Limnochordaceae</taxon>
        <taxon>Limnochorda</taxon>
    </lineage>
</organism>
<dbReference type="PANTHER" id="PTHR42909:SF1">
    <property type="entry name" value="CARBOHYDRATE KINASE PFKB DOMAIN-CONTAINING PROTEIN"/>
    <property type="match status" value="1"/>
</dbReference>
<gene>
    <name evidence="7" type="ORF">LIP_0492</name>
</gene>
<dbReference type="GO" id="GO:0046872">
    <property type="term" value="F:metal ion binding"/>
    <property type="evidence" value="ECO:0007669"/>
    <property type="project" value="UniProtKB-KW"/>
</dbReference>
<keyword evidence="1" id="KW-0479">Metal-binding</keyword>
<accession>A0A0K2SHP2</accession>
<keyword evidence="4" id="KW-0456">Lyase</keyword>
<dbReference type="SUPFAM" id="SSF53613">
    <property type="entry name" value="Ribokinase-like"/>
    <property type="match status" value="1"/>
</dbReference>
<evidence type="ECO:0000313" key="8">
    <source>
        <dbReference type="Proteomes" id="UP000065807"/>
    </source>
</evidence>
<evidence type="ECO:0000256" key="3">
    <source>
        <dbReference type="ARBA" id="ARBA00023211"/>
    </source>
</evidence>
<dbReference type="SUPFAM" id="SSF110581">
    <property type="entry name" value="Indigoidine synthase A-like"/>
    <property type="match status" value="1"/>
</dbReference>
<dbReference type="InterPro" id="IPR022830">
    <property type="entry name" value="Indigdn_synthA-like"/>
</dbReference>
<evidence type="ECO:0000256" key="6">
    <source>
        <dbReference type="SAM" id="MobiDB-lite"/>
    </source>
</evidence>
<evidence type="ECO:0000313" key="7">
    <source>
        <dbReference type="EMBL" id="BAS26349.1"/>
    </source>
</evidence>
<dbReference type="Pfam" id="PF04227">
    <property type="entry name" value="Indigoidine_A"/>
    <property type="match status" value="1"/>
</dbReference>
<dbReference type="AlphaFoldDB" id="A0A0K2SHP2"/>
<dbReference type="Proteomes" id="UP000065807">
    <property type="component" value="Chromosome"/>
</dbReference>
<keyword evidence="5" id="KW-0326">Glycosidase</keyword>
<feature type="region of interest" description="Disordered" evidence="6">
    <location>
        <begin position="123"/>
        <end position="142"/>
    </location>
</feature>
<dbReference type="PANTHER" id="PTHR42909">
    <property type="entry name" value="ZGC:136858"/>
    <property type="match status" value="1"/>
</dbReference>
<keyword evidence="3" id="KW-0464">Manganese</keyword>
<sequence>MDISSDLVALSRYDVMVVCSGVKSFLDIGRSLELLETLGVPVLRYGTGDFPGFFVRSTGFPVPYRVDAPEEVVAFARLKWGEGWRGGILVANPVPREEAGDDALIARAIEEAQRLAMERGVSAGRSRNVGASDRPRAPAPPGHVVSFVDAQGERTMFSYGGAAATPLELTESRRAAIAGASLLFLSGYGLRAPDQAASYLAAARLAREHGMPVAFDPSPAWA</sequence>
<evidence type="ECO:0000256" key="4">
    <source>
        <dbReference type="ARBA" id="ARBA00023239"/>
    </source>
</evidence>
<dbReference type="OrthoDB" id="9805870at2"/>
<keyword evidence="8" id="KW-1185">Reference proteome</keyword>
<protein>
    <submittedName>
        <fullName evidence="7">Uncharacterized protein</fullName>
    </submittedName>
</protein>
<evidence type="ECO:0000256" key="2">
    <source>
        <dbReference type="ARBA" id="ARBA00022801"/>
    </source>
</evidence>
<name>A0A0K2SHP2_LIMPI</name>
<dbReference type="KEGG" id="lpil:LIP_0492"/>
<dbReference type="STRING" id="1555112.LIP_0492"/>
<reference evidence="8" key="1">
    <citation type="submission" date="2015-07" db="EMBL/GenBank/DDBJ databases">
        <title>Complete genome sequence and phylogenetic analysis of Limnochorda pilosa.</title>
        <authorList>
            <person name="Watanabe M."/>
            <person name="Kojima H."/>
            <person name="Fukui M."/>
        </authorList>
    </citation>
    <scope>NUCLEOTIDE SEQUENCE [LARGE SCALE GENOMIC DNA]</scope>
    <source>
        <strain evidence="8">HC45</strain>
    </source>
</reference>
<proteinExistence type="predicted"/>
<evidence type="ECO:0000256" key="1">
    <source>
        <dbReference type="ARBA" id="ARBA00022723"/>
    </source>
</evidence>
<dbReference type="InterPro" id="IPR007342">
    <property type="entry name" value="PsuG"/>
</dbReference>
<dbReference type="EMBL" id="AP014924">
    <property type="protein sequence ID" value="BAS26349.1"/>
    <property type="molecule type" value="Genomic_DNA"/>
</dbReference>
<keyword evidence="2" id="KW-0378">Hydrolase</keyword>
<reference evidence="8" key="2">
    <citation type="journal article" date="2016" name="Int. J. Syst. Evol. Microbiol.">
        <title>Complete genome sequence and cell structure of Limnochorda pilosa, a Gram-negative spore-former within the phylum Firmicutes.</title>
        <authorList>
            <person name="Watanabe M."/>
            <person name="Kojima H."/>
            <person name="Fukui M."/>
        </authorList>
    </citation>
    <scope>NUCLEOTIDE SEQUENCE [LARGE SCALE GENOMIC DNA]</scope>
    <source>
        <strain evidence="8">HC45</strain>
    </source>
</reference>
<dbReference type="GO" id="GO:0005737">
    <property type="term" value="C:cytoplasm"/>
    <property type="evidence" value="ECO:0007669"/>
    <property type="project" value="TreeGrafter"/>
</dbReference>
<dbReference type="InterPro" id="IPR029056">
    <property type="entry name" value="Ribokinase-like"/>
</dbReference>
<dbReference type="GO" id="GO:0016798">
    <property type="term" value="F:hydrolase activity, acting on glycosyl bonds"/>
    <property type="evidence" value="ECO:0007669"/>
    <property type="project" value="UniProtKB-KW"/>
</dbReference>
<dbReference type="GO" id="GO:0004730">
    <property type="term" value="F:pseudouridylate synthase activity"/>
    <property type="evidence" value="ECO:0007669"/>
    <property type="project" value="InterPro"/>
</dbReference>